<accession>A0A9J5WJN4</accession>
<dbReference type="SUPFAM" id="SSF46589">
    <property type="entry name" value="tRNA-binding arm"/>
    <property type="match status" value="1"/>
</dbReference>
<reference evidence="9 10" key="1">
    <citation type="submission" date="2020-09" db="EMBL/GenBank/DDBJ databases">
        <title>De no assembly of potato wild relative species, Solanum commersonii.</title>
        <authorList>
            <person name="Cho K."/>
        </authorList>
    </citation>
    <scope>NUCLEOTIDE SEQUENCE [LARGE SCALE GENOMIC DNA]</scope>
    <source>
        <strain evidence="9">LZ3.2</strain>
        <tissue evidence="9">Leaf</tissue>
    </source>
</reference>
<organism evidence="9 10">
    <name type="scientific">Solanum commersonii</name>
    <name type="common">Commerson's wild potato</name>
    <name type="synonym">Commerson's nightshade</name>
    <dbReference type="NCBI Taxonomy" id="4109"/>
    <lineage>
        <taxon>Eukaryota</taxon>
        <taxon>Viridiplantae</taxon>
        <taxon>Streptophyta</taxon>
        <taxon>Embryophyta</taxon>
        <taxon>Tracheophyta</taxon>
        <taxon>Spermatophyta</taxon>
        <taxon>Magnoliopsida</taxon>
        <taxon>eudicotyledons</taxon>
        <taxon>Gunneridae</taxon>
        <taxon>Pentapetalae</taxon>
        <taxon>asterids</taxon>
        <taxon>lamiids</taxon>
        <taxon>Solanales</taxon>
        <taxon>Solanaceae</taxon>
        <taxon>Solanoideae</taxon>
        <taxon>Solaneae</taxon>
        <taxon>Solanum</taxon>
    </lineage>
</organism>
<evidence type="ECO:0000256" key="2">
    <source>
        <dbReference type="ARBA" id="ARBA00022598"/>
    </source>
</evidence>
<name>A0A9J5WJN4_SOLCO</name>
<feature type="coiled-coil region" evidence="7">
    <location>
        <begin position="87"/>
        <end position="155"/>
    </location>
</feature>
<dbReference type="Proteomes" id="UP000824120">
    <property type="component" value="Chromosome 11"/>
</dbReference>
<keyword evidence="7" id="KW-0175">Coiled coil</keyword>
<dbReference type="FunFam" id="1.10.287.40:FF:000006">
    <property type="entry name" value="Seryl-tRNA synthetase"/>
    <property type="match status" value="1"/>
</dbReference>
<evidence type="ECO:0000256" key="5">
    <source>
        <dbReference type="ARBA" id="ARBA00023146"/>
    </source>
</evidence>
<evidence type="ECO:0000313" key="10">
    <source>
        <dbReference type="Proteomes" id="UP000824120"/>
    </source>
</evidence>
<dbReference type="Gene3D" id="1.10.287.40">
    <property type="entry name" value="Serine-tRNA synthetase, tRNA binding domain"/>
    <property type="match status" value="1"/>
</dbReference>
<evidence type="ECO:0000256" key="7">
    <source>
        <dbReference type="SAM" id="Coils"/>
    </source>
</evidence>
<keyword evidence="10" id="KW-1185">Reference proteome</keyword>
<dbReference type="NCBIfam" id="TIGR00414">
    <property type="entry name" value="serS"/>
    <property type="match status" value="1"/>
</dbReference>
<dbReference type="PROSITE" id="PS50862">
    <property type="entry name" value="AA_TRNA_LIGASE_II"/>
    <property type="match status" value="1"/>
</dbReference>
<dbReference type="InterPro" id="IPR042103">
    <property type="entry name" value="SerRS_1_N_sf"/>
</dbReference>
<comment type="caution">
    <text evidence="9">The sequence shown here is derived from an EMBL/GenBank/DDBJ whole genome shotgun (WGS) entry which is preliminary data.</text>
</comment>
<dbReference type="InterPro" id="IPR006195">
    <property type="entry name" value="aa-tRNA-synth_II"/>
</dbReference>
<dbReference type="PANTHER" id="PTHR11778">
    <property type="entry name" value="SERYL-TRNA SYNTHETASE"/>
    <property type="match status" value="1"/>
</dbReference>
<evidence type="ECO:0000256" key="1">
    <source>
        <dbReference type="ARBA" id="ARBA00012840"/>
    </source>
</evidence>
<keyword evidence="3" id="KW-0547">Nucleotide-binding</keyword>
<dbReference type="InterPro" id="IPR002314">
    <property type="entry name" value="aa-tRNA-synt_IIb"/>
</dbReference>
<dbReference type="Gene3D" id="3.30.930.10">
    <property type="entry name" value="Bira Bifunctional Protein, Domain 2"/>
    <property type="match status" value="1"/>
</dbReference>
<proteinExistence type="predicted"/>
<evidence type="ECO:0000256" key="3">
    <source>
        <dbReference type="ARBA" id="ARBA00022741"/>
    </source>
</evidence>
<feature type="domain" description="Aminoacyl-transfer RNA synthetases class-II family profile" evidence="8">
    <location>
        <begin position="294"/>
        <end position="417"/>
    </location>
</feature>
<dbReference type="PRINTS" id="PR00981">
    <property type="entry name" value="TRNASYNTHSER"/>
</dbReference>
<gene>
    <name evidence="9" type="ORF">H5410_055621</name>
</gene>
<evidence type="ECO:0000259" key="8">
    <source>
        <dbReference type="PROSITE" id="PS50862"/>
    </source>
</evidence>
<evidence type="ECO:0000313" key="9">
    <source>
        <dbReference type="EMBL" id="KAG5575487.1"/>
    </source>
</evidence>
<dbReference type="EMBL" id="JACXVP010000011">
    <property type="protein sequence ID" value="KAG5575487.1"/>
    <property type="molecule type" value="Genomic_DNA"/>
</dbReference>
<dbReference type="SUPFAM" id="SSF55681">
    <property type="entry name" value="Class II aaRS and biotin synthetases"/>
    <property type="match status" value="1"/>
</dbReference>
<dbReference type="GO" id="GO:0005524">
    <property type="term" value="F:ATP binding"/>
    <property type="evidence" value="ECO:0007669"/>
    <property type="project" value="UniProtKB-KW"/>
</dbReference>
<protein>
    <recommendedName>
        <fullName evidence="1">serine--tRNA ligase</fullName>
        <ecNumber evidence="1">6.1.1.11</ecNumber>
    </recommendedName>
    <alternativeName>
        <fullName evidence="6">Seryl-tRNA synthetase</fullName>
    </alternativeName>
</protein>
<dbReference type="AlphaFoldDB" id="A0A9J5WJN4"/>
<dbReference type="InterPro" id="IPR045864">
    <property type="entry name" value="aa-tRNA-synth_II/BPL/LPL"/>
</dbReference>
<dbReference type="EC" id="6.1.1.11" evidence="1"/>
<keyword evidence="4" id="KW-0067">ATP-binding</keyword>
<evidence type="ECO:0000256" key="6">
    <source>
        <dbReference type="ARBA" id="ARBA00031113"/>
    </source>
</evidence>
<dbReference type="GO" id="GO:0004828">
    <property type="term" value="F:serine-tRNA ligase activity"/>
    <property type="evidence" value="ECO:0007669"/>
    <property type="project" value="UniProtKB-EC"/>
</dbReference>
<dbReference type="Pfam" id="PF02403">
    <property type="entry name" value="Seryl_tRNA_N"/>
    <property type="match status" value="1"/>
</dbReference>
<evidence type="ECO:0000256" key="4">
    <source>
        <dbReference type="ARBA" id="ARBA00022840"/>
    </source>
</evidence>
<sequence>MISDFIMDLNYAIVITKRPERPLLPFVVRSLSASAIQTSVTATTTEKYQVVKPHWKAAIDFKWIRDNKESVAVNIKNRNSNANLEVVLELYKKLLNVQKEVEKLRAERNAVANKMKGKLEPSERQKLIEKGKNLKEELVTLKEDLLKHTDELQQEAQSIPNMTHPDVSLGGEDSSTVRKMVGNPVEFSFAVKDHVQLGKELDLFDFDAAAEVSGSKFYYLKNEAVILEMGLVSWAVSEAMKRGFTPLTTLETIRSSVVEKCGFQPCGTNTQCLIGTAEIPVGGIHMDSILSQSSLPLKYVAFSHYFRTEAGAAGAATRGLYRVHQFSKVEMFILCRPDESDSYHQELVEIEEELFSSLGFHFKTLDMASEDLGAPAYRKFDVEAWMPGLGRYGEISSASNCTDYQSRRLGIRYRPKSSSSASPKKGQKCSSDTVCSHTKCYSMCSSSNDSQTRKHQYQDHIRGLNAYDCQKKFLNDYVGFHGRERSTQGTLPVKTDQDTDSYELRKMI</sequence>
<dbReference type="InterPro" id="IPR010978">
    <property type="entry name" value="tRNA-bd_arm"/>
</dbReference>
<dbReference type="Pfam" id="PF00587">
    <property type="entry name" value="tRNA-synt_2b"/>
    <property type="match status" value="1"/>
</dbReference>
<keyword evidence="2" id="KW-0436">Ligase</keyword>
<keyword evidence="5" id="KW-0030">Aminoacyl-tRNA synthetase</keyword>
<dbReference type="OrthoDB" id="10264585at2759"/>
<dbReference type="InterPro" id="IPR015866">
    <property type="entry name" value="Ser-tRNA-synth_1_N"/>
</dbReference>
<dbReference type="GO" id="GO:0006434">
    <property type="term" value="P:seryl-tRNA aminoacylation"/>
    <property type="evidence" value="ECO:0007669"/>
    <property type="project" value="InterPro"/>
</dbReference>
<dbReference type="InterPro" id="IPR002317">
    <property type="entry name" value="Ser-tRNA-ligase_type_1"/>
</dbReference>